<dbReference type="CDD" id="cd06558">
    <property type="entry name" value="crotonase-like"/>
    <property type="match status" value="1"/>
</dbReference>
<evidence type="ECO:0000313" key="3">
    <source>
        <dbReference type="Proteomes" id="UP000234505"/>
    </source>
</evidence>
<organism evidence="2 4">
    <name type="scientific">Klebsiella michiganensis</name>
    <dbReference type="NCBI Taxonomy" id="1134687"/>
    <lineage>
        <taxon>Bacteria</taxon>
        <taxon>Pseudomonadati</taxon>
        <taxon>Pseudomonadota</taxon>
        <taxon>Gammaproteobacteria</taxon>
        <taxon>Enterobacterales</taxon>
        <taxon>Enterobacteriaceae</taxon>
        <taxon>Klebsiella/Raoultella group</taxon>
        <taxon>Klebsiella</taxon>
    </lineage>
</organism>
<name>A0A2J5P773_9ENTR</name>
<dbReference type="InterPro" id="IPR029045">
    <property type="entry name" value="ClpP/crotonase-like_dom_sf"/>
</dbReference>
<evidence type="ECO:0000313" key="1">
    <source>
        <dbReference type="EMBL" id="PLL23539.1"/>
    </source>
</evidence>
<dbReference type="Proteomes" id="UP000234667">
    <property type="component" value="Unassembled WGS sequence"/>
</dbReference>
<gene>
    <name evidence="2" type="ORF">CWN49_33040</name>
    <name evidence="1" type="ORF">CWN50_28190</name>
</gene>
<proteinExistence type="predicted"/>
<dbReference type="InterPro" id="IPR001753">
    <property type="entry name" value="Enoyl-CoA_hydra/iso"/>
</dbReference>
<comment type="caution">
    <text evidence="2">The sequence shown here is derived from an EMBL/GenBank/DDBJ whole genome shotgun (WGS) entry which is preliminary data.</text>
</comment>
<accession>A0A2J5P773</accession>
<dbReference type="EMBL" id="PIDR01001746">
    <property type="protein sequence ID" value="PLO61647.1"/>
    <property type="molecule type" value="Genomic_DNA"/>
</dbReference>
<feature type="non-terminal residue" evidence="2">
    <location>
        <position position="54"/>
    </location>
</feature>
<keyword evidence="2" id="KW-0413">Isomerase</keyword>
<dbReference type="SUPFAM" id="SSF52096">
    <property type="entry name" value="ClpP/crotonase"/>
    <property type="match status" value="1"/>
</dbReference>
<dbReference type="Gene3D" id="3.30.300.220">
    <property type="match status" value="1"/>
</dbReference>
<dbReference type="Proteomes" id="UP000234505">
    <property type="component" value="Unassembled WGS sequence"/>
</dbReference>
<reference evidence="3 4" key="2">
    <citation type="submission" date="2018-01" db="EMBL/GenBank/DDBJ databases">
        <title>Genomic study of Klebsiella pneumoniae.</title>
        <authorList>
            <person name="Yang Y."/>
            <person name="Bicalho R."/>
        </authorList>
    </citation>
    <scope>NUCLEOTIDE SEQUENCE [LARGE SCALE GENOMIC DNA]</scope>
    <source>
        <strain evidence="2 4">A10</strain>
        <strain evidence="1 3">A11</strain>
    </source>
</reference>
<evidence type="ECO:0000313" key="2">
    <source>
        <dbReference type="EMBL" id="PLO61647.1"/>
    </source>
</evidence>
<keyword evidence="2" id="KW-0456">Lyase</keyword>
<dbReference type="EMBL" id="PIDS01001387">
    <property type="protein sequence ID" value="PLL23539.1"/>
    <property type="molecule type" value="Genomic_DNA"/>
</dbReference>
<sequence>MEAFILSEVEQGVMTITLNRPDRLNSFNDLMHQQLAACLKQAERDDSVRCLLLT</sequence>
<evidence type="ECO:0000313" key="4">
    <source>
        <dbReference type="Proteomes" id="UP000234667"/>
    </source>
</evidence>
<protein>
    <submittedName>
        <fullName evidence="2">2-(1,2-epoxy-1,2-dihydrophenyl)acetyl-CoA isomerase</fullName>
        <ecNumber evidence="2">4.2.1.17</ecNumber>
    </submittedName>
</protein>
<dbReference type="GO" id="GO:0016853">
    <property type="term" value="F:isomerase activity"/>
    <property type="evidence" value="ECO:0007669"/>
    <property type="project" value="UniProtKB-KW"/>
</dbReference>
<dbReference type="AlphaFoldDB" id="A0A2J5P773"/>
<dbReference type="EC" id="4.2.1.17" evidence="2"/>
<dbReference type="Pfam" id="PF00378">
    <property type="entry name" value="ECH_1"/>
    <property type="match status" value="1"/>
</dbReference>
<dbReference type="GO" id="GO:0004300">
    <property type="term" value="F:enoyl-CoA hydratase activity"/>
    <property type="evidence" value="ECO:0007669"/>
    <property type="project" value="UniProtKB-EC"/>
</dbReference>
<reference evidence="3 4" key="1">
    <citation type="submission" date="2017-11" db="EMBL/GenBank/DDBJ databases">
        <authorList>
            <person name="Han C.G."/>
        </authorList>
    </citation>
    <scope>NUCLEOTIDE SEQUENCE [LARGE SCALE GENOMIC DNA]</scope>
    <source>
        <strain evidence="2 4">A10</strain>
        <strain evidence="1 3">A11</strain>
    </source>
</reference>